<dbReference type="EnsemblBacteria" id="CAP15201">
    <property type="protein sequence ID" value="CAP15201"/>
    <property type="gene ID" value="OE_6021F"/>
</dbReference>
<accession>B0R9C0</accession>
<protein>
    <submittedName>
        <fullName evidence="1">Uncharacterized protein</fullName>
    </submittedName>
</protein>
<geneLocation type="plasmid" evidence="1 2">
    <name>PHS2</name>
</geneLocation>
<proteinExistence type="predicted"/>
<dbReference type="AlphaFoldDB" id="B0R9C0"/>
<gene>
    <name evidence="1" type="ordered locus">OE_6021F</name>
</gene>
<sequence length="181" mass="20224">MDHPSVELKLPLDGGTHRVEIPQETTLFFWGAVAPGTTDRLIPEEGDAVGSQHRVVQELSNYVSWRISLPDESKPLLDERYRKQGYNGRAWWIARGPVSLPATAEIEFSISGAPPTIGGDPIVLWTEQGETIPWGSTIESTVELVPSAKPAPQFQTRQEQLWNRHTVYVPSWIPVKDQSDT</sequence>
<dbReference type="EMBL" id="AM774417">
    <property type="protein sequence ID" value="CAP15201.1"/>
    <property type="molecule type" value="Genomic_DNA"/>
</dbReference>
<keyword evidence="1" id="KW-0614">Plasmid</keyword>
<name>B0R9C0_HALS3</name>
<dbReference type="Proteomes" id="UP000001321">
    <property type="component" value="Plasmid PHS2"/>
</dbReference>
<evidence type="ECO:0000313" key="2">
    <source>
        <dbReference type="Proteomes" id="UP000001321"/>
    </source>
</evidence>
<organism evidence="1 2">
    <name type="scientific">Halobacterium salinarum (strain ATCC 29341 / DSM 671 / R1)</name>
    <dbReference type="NCBI Taxonomy" id="478009"/>
    <lineage>
        <taxon>Archaea</taxon>
        <taxon>Methanobacteriati</taxon>
        <taxon>Methanobacteriota</taxon>
        <taxon>Stenosarchaea group</taxon>
        <taxon>Halobacteria</taxon>
        <taxon>Halobacteriales</taxon>
        <taxon>Halobacteriaceae</taxon>
        <taxon>Halobacterium</taxon>
        <taxon>Halobacterium salinarum NRC-34001</taxon>
    </lineage>
</organism>
<reference evidence="1 2" key="1">
    <citation type="journal article" date="2008" name="Genomics">
        <title>Evolution in the laboratory: the genome of Halobacterium salinarum strain R1 compared to that of strain NRC-1.</title>
        <authorList>
            <person name="Pfeiffer F."/>
            <person name="Schuster S.C."/>
            <person name="Broicher A."/>
            <person name="Falb M."/>
            <person name="Palm P."/>
            <person name="Rodewald K."/>
            <person name="Ruepp A."/>
            <person name="Soppa J."/>
            <person name="Tittor J."/>
            <person name="Oesterhelt D."/>
        </authorList>
    </citation>
    <scope>NUCLEOTIDE SEQUENCE [LARGE SCALE GENOMIC DNA]</scope>
    <source>
        <strain evidence="2">ATCC 29341 / DSM 671 / R1</strain>
        <plasmid evidence="2">Plasmid PHS2</plasmid>
    </source>
</reference>
<dbReference type="HOGENOM" id="CLU_1478954_0_0_2"/>
<evidence type="ECO:0000313" key="1">
    <source>
        <dbReference type="EMBL" id="CAP15201.1"/>
    </source>
</evidence>
<dbReference type="KEGG" id="hsl:OE_6021F"/>